<dbReference type="OrthoDB" id="9790815at2"/>
<keyword evidence="5" id="KW-1185">Reference proteome</keyword>
<gene>
    <name evidence="4" type="ORF">HA50_21250</name>
</gene>
<proteinExistence type="inferred from homology"/>
<organism evidence="4 5">
    <name type="scientific">Pantoea cypripedii</name>
    <name type="common">Pectobacterium cypripedii</name>
    <name type="synonym">Erwinia cypripedii</name>
    <dbReference type="NCBI Taxonomy" id="55209"/>
    <lineage>
        <taxon>Bacteria</taxon>
        <taxon>Pseudomonadati</taxon>
        <taxon>Pseudomonadota</taxon>
        <taxon>Gammaproteobacteria</taxon>
        <taxon>Enterobacterales</taxon>
        <taxon>Erwiniaceae</taxon>
        <taxon>Pantoea</taxon>
    </lineage>
</organism>
<keyword evidence="3" id="KW-0732">Signal</keyword>
<dbReference type="GO" id="GO:0017057">
    <property type="term" value="F:6-phosphogluconolactonase activity"/>
    <property type="evidence" value="ECO:0007669"/>
    <property type="project" value="TreeGrafter"/>
</dbReference>
<dbReference type="GO" id="GO:0006006">
    <property type="term" value="P:glucose metabolic process"/>
    <property type="evidence" value="ECO:0007669"/>
    <property type="project" value="UniProtKB-KW"/>
</dbReference>
<sequence>MKKTLMAAGMMLFATSLMAQETPSYVYVSNGDSGTVTAYQLDKVNHHLQPIGEYPTGLKSMPMVVSNDKKTLYVSVRSKPYHVSAWHIGDGGKLSHFADTPLPEAMAYVALDKTGRFLLSSSYGGDLFSINRIAADGKVESAPVQVVHTGKRAHAIQTDPSNRFLFVPLLGADQLLQFRFDPASGKASPNSPAFVNIQREAATGPRHFVFAPQRDRAGQQNMYLLTEMAGNISRLTLNNDGTMTEHEATPSLVPAIARDMQRGEARPLTGDDDLPKSAKPRLWQADIHITPDGRFLYSTERTSSHITAFRVSPEDGRLQLINSTQTETQPRGFAIDNSGHYLIESGQKSDKVALYSIDQQSGKLSLIERVPTGAGANWVTIVE</sequence>
<comment type="caution">
    <text evidence="4">The sequence shown here is derived from an EMBL/GenBank/DDBJ whole genome shotgun (WGS) entry which is preliminary data.</text>
</comment>
<dbReference type="PANTHER" id="PTHR30344">
    <property type="entry name" value="6-PHOSPHOGLUCONOLACTONASE-RELATED"/>
    <property type="match status" value="1"/>
</dbReference>
<dbReference type="STRING" id="55209.HA50_21250"/>
<dbReference type="InterPro" id="IPR011045">
    <property type="entry name" value="N2O_reductase_N"/>
</dbReference>
<accession>A0A1X1EK16</accession>
<dbReference type="Proteomes" id="UP000193749">
    <property type="component" value="Unassembled WGS sequence"/>
</dbReference>
<evidence type="ECO:0000313" key="4">
    <source>
        <dbReference type="EMBL" id="ORM89183.1"/>
    </source>
</evidence>
<dbReference type="EMBL" id="MLJI01000002">
    <property type="protein sequence ID" value="ORM89183.1"/>
    <property type="molecule type" value="Genomic_DNA"/>
</dbReference>
<comment type="similarity">
    <text evidence="1">Belongs to the cycloisomerase 2 family.</text>
</comment>
<dbReference type="RefSeq" id="WP_084878880.1">
    <property type="nucleotide sequence ID" value="NZ_JAGGMY010000006.1"/>
</dbReference>
<feature type="chain" id="PRO_5012259076" evidence="3">
    <location>
        <begin position="20"/>
        <end position="383"/>
    </location>
</feature>
<dbReference type="Pfam" id="PF10282">
    <property type="entry name" value="Lactonase"/>
    <property type="match status" value="1"/>
</dbReference>
<dbReference type="InterPro" id="IPR019405">
    <property type="entry name" value="Lactonase_7-beta_prop"/>
</dbReference>
<name>A0A1X1EK16_PANCY</name>
<dbReference type="AlphaFoldDB" id="A0A1X1EK16"/>
<evidence type="ECO:0000256" key="3">
    <source>
        <dbReference type="SAM" id="SignalP"/>
    </source>
</evidence>
<dbReference type="SUPFAM" id="SSF50974">
    <property type="entry name" value="Nitrous oxide reductase, N-terminal domain"/>
    <property type="match status" value="2"/>
</dbReference>
<keyword evidence="2" id="KW-0313">Glucose metabolism</keyword>
<dbReference type="PANTHER" id="PTHR30344:SF1">
    <property type="entry name" value="6-PHOSPHOGLUCONOLACTONASE"/>
    <property type="match status" value="1"/>
</dbReference>
<evidence type="ECO:0000313" key="5">
    <source>
        <dbReference type="Proteomes" id="UP000193749"/>
    </source>
</evidence>
<feature type="signal peptide" evidence="3">
    <location>
        <begin position="1"/>
        <end position="19"/>
    </location>
</feature>
<dbReference type="InterPro" id="IPR015943">
    <property type="entry name" value="WD40/YVTN_repeat-like_dom_sf"/>
</dbReference>
<evidence type="ECO:0000256" key="2">
    <source>
        <dbReference type="ARBA" id="ARBA00022526"/>
    </source>
</evidence>
<dbReference type="GO" id="GO:0005829">
    <property type="term" value="C:cytosol"/>
    <property type="evidence" value="ECO:0007669"/>
    <property type="project" value="TreeGrafter"/>
</dbReference>
<dbReference type="Gene3D" id="2.130.10.10">
    <property type="entry name" value="YVTN repeat-like/Quinoprotein amine dehydrogenase"/>
    <property type="match status" value="1"/>
</dbReference>
<dbReference type="InterPro" id="IPR050282">
    <property type="entry name" value="Cycloisomerase_2"/>
</dbReference>
<keyword evidence="2" id="KW-0119">Carbohydrate metabolism</keyword>
<evidence type="ECO:0000256" key="1">
    <source>
        <dbReference type="ARBA" id="ARBA00005564"/>
    </source>
</evidence>
<reference evidence="4 5" key="1">
    <citation type="journal article" date="2017" name="Antonie Van Leeuwenhoek">
        <title>Phylogenomic resolution of the bacterial genus Pantoea and its relationship with Erwinia and Tatumella.</title>
        <authorList>
            <person name="Palmer M."/>
            <person name="Steenkamp E.T."/>
            <person name="Coetzee M.P."/>
            <person name="Chan W.Y."/>
            <person name="van Zyl E."/>
            <person name="De Maayer P."/>
            <person name="Coutinho T.A."/>
            <person name="Blom J."/>
            <person name="Smits T.H."/>
            <person name="Duffy B."/>
            <person name="Venter S.N."/>
        </authorList>
    </citation>
    <scope>NUCLEOTIDE SEQUENCE [LARGE SCALE GENOMIC DNA]</scope>
    <source>
        <strain evidence="4 5">LMG 2657</strain>
    </source>
</reference>
<protein>
    <submittedName>
        <fullName evidence="4">6-phosphogluconolactonase</fullName>
    </submittedName>
</protein>